<dbReference type="EMBL" id="JAINVB010000001">
    <property type="protein sequence ID" value="MCK0087044.1"/>
    <property type="molecule type" value="Genomic_DNA"/>
</dbReference>
<gene>
    <name evidence="1" type="ORF">K5I21_14380</name>
</gene>
<reference evidence="1" key="1">
    <citation type="journal article" date="2022" name="Cell Host Microbe">
        <title>Colonization of the live biotherapeutic product VE303 and modulation of the microbiota and metabolites in healthy volunteers.</title>
        <authorList>
            <person name="Dsouza M."/>
            <person name="Menon R."/>
            <person name="Crossette E."/>
            <person name="Bhattarai S.K."/>
            <person name="Schneider J."/>
            <person name="Kim Y.G."/>
            <person name="Reddy S."/>
            <person name="Caballero S."/>
            <person name="Felix C."/>
            <person name="Cornacchione L."/>
            <person name="Hendrickson J."/>
            <person name="Watson A.R."/>
            <person name="Minot S.S."/>
            <person name="Greenfield N."/>
            <person name="Schopf L."/>
            <person name="Szabady R."/>
            <person name="Patarroyo J."/>
            <person name="Smith W."/>
            <person name="Harrison P."/>
            <person name="Kuijper E.J."/>
            <person name="Kelly C.P."/>
            <person name="Olle B."/>
            <person name="Bobilev D."/>
            <person name="Silber J.L."/>
            <person name="Bucci V."/>
            <person name="Roberts B."/>
            <person name="Faith J."/>
            <person name="Norman J.M."/>
        </authorList>
    </citation>
    <scope>NUCLEOTIDE SEQUENCE</scope>
    <source>
        <strain evidence="1">VE303-04</strain>
    </source>
</reference>
<dbReference type="RefSeq" id="WP_003501873.1">
    <property type="nucleotide sequence ID" value="NZ_BAABZD010000002.1"/>
</dbReference>
<proteinExistence type="predicted"/>
<dbReference type="AlphaFoldDB" id="A0AAW5F5C8"/>
<comment type="caution">
    <text evidence="1">The sequence shown here is derived from an EMBL/GenBank/DDBJ whole genome shotgun (WGS) entry which is preliminary data.</text>
</comment>
<dbReference type="Proteomes" id="UP001203136">
    <property type="component" value="Unassembled WGS sequence"/>
</dbReference>
<evidence type="ECO:0000313" key="2">
    <source>
        <dbReference type="Proteomes" id="UP001203136"/>
    </source>
</evidence>
<organism evidence="1 2">
    <name type="scientific">Clostridium symbiosum</name>
    <name type="common">Bacteroides symbiosus</name>
    <dbReference type="NCBI Taxonomy" id="1512"/>
    <lineage>
        <taxon>Bacteria</taxon>
        <taxon>Bacillati</taxon>
        <taxon>Bacillota</taxon>
        <taxon>Clostridia</taxon>
        <taxon>Lachnospirales</taxon>
        <taxon>Lachnospiraceae</taxon>
        <taxon>Otoolea</taxon>
    </lineage>
</organism>
<name>A0AAW5F5C8_CLOSY</name>
<sequence length="72" mass="8052">MENNYKADGKSDIAADKTPEFDESETMFDLDICSATDCTGLIPALPQSDGEITSYEQLYHFLPRAKNESEKD</sequence>
<evidence type="ECO:0000313" key="1">
    <source>
        <dbReference type="EMBL" id="MCK0087044.1"/>
    </source>
</evidence>
<protein>
    <submittedName>
        <fullName evidence="1">Uncharacterized protein</fullName>
    </submittedName>
</protein>
<accession>A0AAW5F5C8</accession>